<dbReference type="Proteomes" id="UP000013097">
    <property type="component" value="Unassembled WGS sequence"/>
</dbReference>
<dbReference type="HOGENOM" id="CLU_1988757_0_0_9"/>
<keyword evidence="2" id="KW-1185">Reference proteome</keyword>
<protein>
    <recommendedName>
        <fullName evidence="3">DUF3168 domain-containing protein</fullName>
    </recommendedName>
</protein>
<accession>N9XPT2</accession>
<evidence type="ECO:0000313" key="1">
    <source>
        <dbReference type="EMBL" id="ENZ01688.1"/>
    </source>
</evidence>
<evidence type="ECO:0008006" key="3">
    <source>
        <dbReference type="Google" id="ProtNLM"/>
    </source>
</evidence>
<sequence length="125" mass="14781">METTLYKLLNNNEELINLIGENRIFPIFATDLKQCALEYEYRDLKSGIVNQSQFSINIIWNDYDFILNVKSLLNEILIDKLNTQYKELNGYKFNIMLSGGSSPLYRDDLKVYQINLNYIVKWIKI</sequence>
<gene>
    <name evidence="1" type="ORF">HMPREF1092_00922</name>
</gene>
<dbReference type="RefSeq" id="WP_002597424.1">
    <property type="nucleotide sequence ID" value="NZ_KB850956.1"/>
</dbReference>
<evidence type="ECO:0000313" key="2">
    <source>
        <dbReference type="Proteomes" id="UP000013097"/>
    </source>
</evidence>
<reference evidence="1 2" key="1">
    <citation type="submission" date="2013-01" db="EMBL/GenBank/DDBJ databases">
        <title>The Genome Sequence of Clostridium colicanis 209318.</title>
        <authorList>
            <consortium name="The Broad Institute Genome Sequencing Platform"/>
            <person name="Earl A."/>
            <person name="Ward D."/>
            <person name="Feldgarden M."/>
            <person name="Gevers D."/>
            <person name="Courvalin P."/>
            <person name="Lambert T."/>
            <person name="Walker B."/>
            <person name="Young S.K."/>
            <person name="Zeng Q."/>
            <person name="Gargeya S."/>
            <person name="Fitzgerald M."/>
            <person name="Haas B."/>
            <person name="Abouelleil A."/>
            <person name="Alvarado L."/>
            <person name="Arachchi H.M."/>
            <person name="Berlin A.M."/>
            <person name="Chapman S.B."/>
            <person name="Dewar J."/>
            <person name="Goldberg J."/>
            <person name="Griggs A."/>
            <person name="Gujja S."/>
            <person name="Hansen M."/>
            <person name="Howarth C."/>
            <person name="Imamovic A."/>
            <person name="Larimer J."/>
            <person name="McCowan C."/>
            <person name="Murphy C."/>
            <person name="Neiman D."/>
            <person name="Pearson M."/>
            <person name="Priest M."/>
            <person name="Roberts A."/>
            <person name="Saif S."/>
            <person name="Shea T."/>
            <person name="Sisk P."/>
            <person name="Sykes S."/>
            <person name="Wortman J."/>
            <person name="Nusbaum C."/>
            <person name="Birren B."/>
        </authorList>
    </citation>
    <scope>NUCLEOTIDE SEQUENCE [LARGE SCALE GENOMIC DNA]</scope>
    <source>
        <strain evidence="1 2">209318</strain>
    </source>
</reference>
<comment type="caution">
    <text evidence="1">The sequence shown here is derived from an EMBL/GenBank/DDBJ whole genome shotgun (WGS) entry which is preliminary data.</text>
</comment>
<proteinExistence type="predicted"/>
<name>N9XPT2_9CLOT</name>
<dbReference type="EMBL" id="AGYT01000008">
    <property type="protein sequence ID" value="ENZ01688.1"/>
    <property type="molecule type" value="Genomic_DNA"/>
</dbReference>
<organism evidence="1 2">
    <name type="scientific">Clostridium thermobutyricum</name>
    <dbReference type="NCBI Taxonomy" id="29372"/>
    <lineage>
        <taxon>Bacteria</taxon>
        <taxon>Bacillati</taxon>
        <taxon>Bacillota</taxon>
        <taxon>Clostridia</taxon>
        <taxon>Eubacteriales</taxon>
        <taxon>Clostridiaceae</taxon>
        <taxon>Clostridium</taxon>
    </lineage>
</organism>
<dbReference type="PATRIC" id="fig|999411.4.peg.895"/>
<dbReference type="AlphaFoldDB" id="N9XPT2"/>